<feature type="transmembrane region" description="Helical" evidence="1">
    <location>
        <begin position="23"/>
        <end position="47"/>
    </location>
</feature>
<reference evidence="3" key="1">
    <citation type="journal article" date="2019" name="Int. J. Syst. Evol. Microbiol.">
        <title>The Global Catalogue of Microorganisms (GCM) 10K type strain sequencing project: providing services to taxonomists for standard genome sequencing and annotation.</title>
        <authorList>
            <consortium name="The Broad Institute Genomics Platform"/>
            <consortium name="The Broad Institute Genome Sequencing Center for Infectious Disease"/>
            <person name="Wu L."/>
            <person name="Ma J."/>
        </authorList>
    </citation>
    <scope>NUCLEOTIDE SEQUENCE [LARGE SCALE GENOMIC DNA]</scope>
    <source>
        <strain evidence="3">KCTC 32239</strain>
    </source>
</reference>
<evidence type="ECO:0000256" key="1">
    <source>
        <dbReference type="SAM" id="Phobius"/>
    </source>
</evidence>
<keyword evidence="1" id="KW-0472">Membrane</keyword>
<organism evidence="2 3">
    <name type="scientific">Cellvibrio zantedeschiae</name>
    <dbReference type="NCBI Taxonomy" id="1237077"/>
    <lineage>
        <taxon>Bacteria</taxon>
        <taxon>Pseudomonadati</taxon>
        <taxon>Pseudomonadota</taxon>
        <taxon>Gammaproteobacteria</taxon>
        <taxon>Cellvibrionales</taxon>
        <taxon>Cellvibrionaceae</taxon>
        <taxon>Cellvibrio</taxon>
    </lineage>
</organism>
<keyword evidence="1" id="KW-0812">Transmembrane</keyword>
<keyword evidence="1" id="KW-1133">Transmembrane helix</keyword>
<sequence length="80" mass="8919">MAAVTASKAGIDWGKALRWTARFIWATTLLLVKLALILFAALAAALLRGRSSNDELREEYRVSDQAFDRDSAVNKYAPYE</sequence>
<keyword evidence="3" id="KW-1185">Reference proteome</keyword>
<comment type="caution">
    <text evidence="2">The sequence shown here is derived from an EMBL/GenBank/DDBJ whole genome shotgun (WGS) entry which is preliminary data.</text>
</comment>
<protein>
    <recommendedName>
        <fullName evidence="4">DUF3742 domain-containing protein</fullName>
    </recommendedName>
</protein>
<dbReference type="RefSeq" id="WP_189419112.1">
    <property type="nucleotide sequence ID" value="NZ_BMYZ01000002.1"/>
</dbReference>
<accession>A0ABQ3B7W2</accession>
<dbReference type="Proteomes" id="UP000619761">
    <property type="component" value="Unassembled WGS sequence"/>
</dbReference>
<proteinExistence type="predicted"/>
<evidence type="ECO:0000313" key="2">
    <source>
        <dbReference type="EMBL" id="GGY79223.1"/>
    </source>
</evidence>
<gene>
    <name evidence="2" type="ORF">GCM10011613_25050</name>
</gene>
<dbReference type="EMBL" id="BMYZ01000002">
    <property type="protein sequence ID" value="GGY79223.1"/>
    <property type="molecule type" value="Genomic_DNA"/>
</dbReference>
<evidence type="ECO:0008006" key="4">
    <source>
        <dbReference type="Google" id="ProtNLM"/>
    </source>
</evidence>
<name>A0ABQ3B7W2_9GAMM</name>
<evidence type="ECO:0000313" key="3">
    <source>
        <dbReference type="Proteomes" id="UP000619761"/>
    </source>
</evidence>